<comment type="caution">
    <text evidence="1">The sequence shown here is derived from an EMBL/GenBank/DDBJ whole genome shotgun (WGS) entry which is preliminary data.</text>
</comment>
<sequence length="39" mass="4442">YGYLYIKEVVFPQLREMGVSEATLNSLCVDGPRNFFEGV</sequence>
<name>X0V8Z9_9ZZZZ</name>
<reference evidence="1" key="1">
    <citation type="journal article" date="2014" name="Front. Microbiol.">
        <title>High frequency of phylogenetically diverse reductive dehalogenase-homologous genes in deep subseafloor sedimentary metagenomes.</title>
        <authorList>
            <person name="Kawai M."/>
            <person name="Futagami T."/>
            <person name="Toyoda A."/>
            <person name="Takaki Y."/>
            <person name="Nishi S."/>
            <person name="Hori S."/>
            <person name="Arai W."/>
            <person name="Tsubouchi T."/>
            <person name="Morono Y."/>
            <person name="Uchiyama I."/>
            <person name="Ito T."/>
            <person name="Fujiyama A."/>
            <person name="Inagaki F."/>
            <person name="Takami H."/>
        </authorList>
    </citation>
    <scope>NUCLEOTIDE SEQUENCE</scope>
    <source>
        <strain evidence="1">Expedition CK06-06</strain>
    </source>
</reference>
<dbReference type="EMBL" id="BARS01021900">
    <property type="protein sequence ID" value="GAG08943.1"/>
    <property type="molecule type" value="Genomic_DNA"/>
</dbReference>
<protein>
    <submittedName>
        <fullName evidence="1">Uncharacterized protein</fullName>
    </submittedName>
</protein>
<dbReference type="AlphaFoldDB" id="X0V8Z9"/>
<dbReference type="Gene3D" id="3.20.20.140">
    <property type="entry name" value="Metal-dependent hydrolases"/>
    <property type="match status" value="1"/>
</dbReference>
<feature type="non-terminal residue" evidence="1">
    <location>
        <position position="1"/>
    </location>
</feature>
<organism evidence="1">
    <name type="scientific">marine sediment metagenome</name>
    <dbReference type="NCBI Taxonomy" id="412755"/>
    <lineage>
        <taxon>unclassified sequences</taxon>
        <taxon>metagenomes</taxon>
        <taxon>ecological metagenomes</taxon>
    </lineage>
</organism>
<proteinExistence type="predicted"/>
<evidence type="ECO:0000313" key="1">
    <source>
        <dbReference type="EMBL" id="GAG08943.1"/>
    </source>
</evidence>
<accession>X0V8Z9</accession>
<gene>
    <name evidence="1" type="ORF">S01H1_35095</name>
</gene>